<proteinExistence type="inferred from homology"/>
<comment type="catalytic activity">
    <reaction evidence="1">
        <text>Hydrolyzes the link between N-acetylmuramoyl residues and L-amino acid residues in certain cell-wall glycopeptides.</text>
        <dbReference type="EC" id="3.5.1.28"/>
    </reaction>
</comment>
<dbReference type="GeneID" id="55846652"/>
<reference evidence="7 8" key="1">
    <citation type="submission" date="2020-04" db="EMBL/GenBank/DDBJ databases">
        <title>Molecular characterization of pseudomonads from Agaricus bisporus reveal novel blotch 2 pathogens in Western Europe.</title>
        <authorList>
            <person name="Taparia T."/>
            <person name="Krijger M."/>
            <person name="Haynes E."/>
            <person name="Elpinstone J.G."/>
            <person name="Noble R."/>
            <person name="Van Der Wolf J."/>
        </authorList>
    </citation>
    <scope>NUCLEOTIDE SEQUENCE [LARGE SCALE GENOMIC DNA]</scope>
    <source>
        <strain evidence="7 8">IPO3746</strain>
    </source>
</reference>
<dbReference type="PANTHER" id="PTHR30417">
    <property type="entry name" value="N-ACETYLMURAMOYL-L-ALANINE AMIDASE AMID"/>
    <property type="match status" value="1"/>
</dbReference>
<dbReference type="InterPro" id="IPR036505">
    <property type="entry name" value="Amidase/PGRP_sf"/>
</dbReference>
<dbReference type="Gene3D" id="3.40.80.10">
    <property type="entry name" value="Peptidoglycan recognition protein-like"/>
    <property type="match status" value="1"/>
</dbReference>
<dbReference type="AlphaFoldDB" id="A0A7Y8DQ78"/>
<dbReference type="GO" id="GO:0071555">
    <property type="term" value="P:cell wall organization"/>
    <property type="evidence" value="ECO:0007669"/>
    <property type="project" value="UniProtKB-KW"/>
</dbReference>
<dbReference type="Proteomes" id="UP000549134">
    <property type="component" value="Unassembled WGS sequence"/>
</dbReference>
<evidence type="ECO:0000256" key="1">
    <source>
        <dbReference type="ARBA" id="ARBA00001561"/>
    </source>
</evidence>
<evidence type="ECO:0000256" key="2">
    <source>
        <dbReference type="ARBA" id="ARBA00007553"/>
    </source>
</evidence>
<dbReference type="CDD" id="cd06583">
    <property type="entry name" value="PGRP"/>
    <property type="match status" value="1"/>
</dbReference>
<evidence type="ECO:0000313" key="8">
    <source>
        <dbReference type="Proteomes" id="UP000549134"/>
    </source>
</evidence>
<dbReference type="InterPro" id="IPR002502">
    <property type="entry name" value="Amidase_domain"/>
</dbReference>
<dbReference type="InterPro" id="IPR051206">
    <property type="entry name" value="NAMLAA_amidase_2"/>
</dbReference>
<protein>
    <recommendedName>
        <fullName evidence="3">N-acetylmuramoyl-L-alanine amidase</fullName>
        <ecNumber evidence="3">3.5.1.28</ecNumber>
    </recommendedName>
</protein>
<accession>A0A7Y8DQ78</accession>
<dbReference type="FunFam" id="3.40.80.10:FF:000003">
    <property type="entry name" value="N-acetylmuramoyl-L-alanine amidase"/>
    <property type="match status" value="1"/>
</dbReference>
<sequence length="259" mass="29681">MLVIDTSFPSRDFDERNGEPVRQVILHYTAAPFASSLHTLTHNGVSAHYLLPDPLEPGYRVRGYDELRVFRLVEEDKRAWHAGVSHWGGRDNLNSRAIGVEIVNLARDDGGVFTFPAYPEAQIEVLVALLRDVLERYPHIGPTDILGHSDVAYWRKSDPGPRLPWQCLHEAGIGAWFDEATRAMYQRRFCMGLPSEVEVEVERAFQRYGYKAAQNRRAFEQRTRAFQMHFRSRDYCGFLDAETCAILYALNEKYLGLCG</sequence>
<gene>
    <name evidence="7" type="ORF">HX787_07535</name>
</gene>
<organism evidence="7 8">
    <name type="scientific">Pseudomonas tolaasii</name>
    <dbReference type="NCBI Taxonomy" id="29442"/>
    <lineage>
        <taxon>Bacteria</taxon>
        <taxon>Pseudomonadati</taxon>
        <taxon>Pseudomonadota</taxon>
        <taxon>Gammaproteobacteria</taxon>
        <taxon>Pseudomonadales</taxon>
        <taxon>Pseudomonadaceae</taxon>
        <taxon>Pseudomonas</taxon>
    </lineage>
</organism>
<dbReference type="GO" id="GO:0019867">
    <property type="term" value="C:outer membrane"/>
    <property type="evidence" value="ECO:0007669"/>
    <property type="project" value="TreeGrafter"/>
</dbReference>
<dbReference type="EC" id="3.5.1.28" evidence="3"/>
<dbReference type="RefSeq" id="WP_080520591.1">
    <property type="nucleotide sequence ID" value="NZ_CP020369.1"/>
</dbReference>
<feature type="domain" description="N-acetylmuramoyl-L-alanine amidase" evidence="6">
    <location>
        <begin position="8"/>
        <end position="160"/>
    </location>
</feature>
<dbReference type="Gene3D" id="1.10.101.10">
    <property type="entry name" value="PGBD-like superfamily/PGBD"/>
    <property type="match status" value="1"/>
</dbReference>
<dbReference type="PANTHER" id="PTHR30417:SF1">
    <property type="entry name" value="N-ACETYLMURAMOYL-L-ALANINE AMIDASE AMID"/>
    <property type="match status" value="1"/>
</dbReference>
<dbReference type="SMART" id="SM00644">
    <property type="entry name" value="Ami_2"/>
    <property type="match status" value="1"/>
</dbReference>
<name>A0A7Y8DQ78_PSETO</name>
<dbReference type="Pfam" id="PF01510">
    <property type="entry name" value="Amidase_2"/>
    <property type="match status" value="1"/>
</dbReference>
<evidence type="ECO:0000256" key="3">
    <source>
        <dbReference type="ARBA" id="ARBA00011901"/>
    </source>
</evidence>
<comment type="similarity">
    <text evidence="2">Belongs to the N-acetylmuramoyl-L-alanine amidase 2 family.</text>
</comment>
<dbReference type="InterPro" id="IPR036366">
    <property type="entry name" value="PGBDSf"/>
</dbReference>
<dbReference type="GO" id="GO:0009253">
    <property type="term" value="P:peptidoglycan catabolic process"/>
    <property type="evidence" value="ECO:0007669"/>
    <property type="project" value="InterPro"/>
</dbReference>
<keyword evidence="5" id="KW-0961">Cell wall biogenesis/degradation</keyword>
<keyword evidence="4" id="KW-0378">Hydrolase</keyword>
<dbReference type="GO" id="GO:0009254">
    <property type="term" value="P:peptidoglycan turnover"/>
    <property type="evidence" value="ECO:0007669"/>
    <property type="project" value="TreeGrafter"/>
</dbReference>
<dbReference type="SUPFAM" id="SSF55846">
    <property type="entry name" value="N-acetylmuramoyl-L-alanine amidase-like"/>
    <property type="match status" value="1"/>
</dbReference>
<evidence type="ECO:0000256" key="5">
    <source>
        <dbReference type="ARBA" id="ARBA00023316"/>
    </source>
</evidence>
<evidence type="ECO:0000259" key="6">
    <source>
        <dbReference type="SMART" id="SM00644"/>
    </source>
</evidence>
<evidence type="ECO:0000313" key="7">
    <source>
        <dbReference type="EMBL" id="NWD35705.1"/>
    </source>
</evidence>
<dbReference type="EMBL" id="JACAQK010000006">
    <property type="protein sequence ID" value="NWD35705.1"/>
    <property type="molecule type" value="Genomic_DNA"/>
</dbReference>
<comment type="caution">
    <text evidence="7">The sequence shown here is derived from an EMBL/GenBank/DDBJ whole genome shotgun (WGS) entry which is preliminary data.</text>
</comment>
<dbReference type="SUPFAM" id="SSF47090">
    <property type="entry name" value="PGBD-like"/>
    <property type="match status" value="1"/>
</dbReference>
<dbReference type="GO" id="GO:0008745">
    <property type="term" value="F:N-acetylmuramoyl-L-alanine amidase activity"/>
    <property type="evidence" value="ECO:0007669"/>
    <property type="project" value="UniProtKB-EC"/>
</dbReference>
<evidence type="ECO:0000256" key="4">
    <source>
        <dbReference type="ARBA" id="ARBA00022801"/>
    </source>
</evidence>
<dbReference type="InterPro" id="IPR036365">
    <property type="entry name" value="PGBD-like_sf"/>
</dbReference>